<sequence>MIPFLIRIALRFRLQVLIVVAAVIGIGIWAVQGQRVDAYPDISAQMVQVITTSPGRAPEEVERQITIPVEIALRNVPRVEMVRSRTIFGLSVVQLIFEEGTESYWARQRVQERLSTVSLPDGASPEMGPLATAYGEIFRYELVGDTTQDLMELRTLNDWVVIPRLLRVPGVADVSNFGGHEKQFAVVFNPAQLLRYGLSVNDVVTAIETNNASAGGSVIPRGSMSFVIRGRGAVQTLGELENIFVKSASGTPIYVRDVAQVLFDHPPPSGIFSKDAMDAGVEGILLMRKGENPSDVLANVSAAVSELNAGGLPNGVRIRPFYDRTFLVKSTMYTVTHSVLLGITLVVVVLVFFLGRPTMALLVAATIPFALFVAVALMRLTGIPIGLLSIGAIDFGIIVDGAVIMAENIARRVGSMPRPVTSKNVVHAIRDAALEVESPLFVSMFLIIAAYLPLLTLTSIEGLLFRPMALTIVFALAGALVFALLVVPVLAAFLFRRGYAEWENPLLERFKIVYVRWLHALLRRRYQVATFAVGLFVAIVVFVVPRLGTEFLPPMDEGVIWVRANCPEGTSLTQAAQYGRRLRELALEIPEVDFISVQTGRNDSGTDPFPPSRMEIMIGPKPKSDWRRFETKHELVAAIGSRFRAEFPTLRFNFTQPIIDSVTEDTNGTSANLAVEVSGDDASVLLDLARRAQALLRSVPGATDVNIEQEGPQPQLVIQPDRALSARYNVRIEDVTKMIDTAMGGEPIGTIYEGERRFDIAVKFDRAILSSPRRSGGFPSTPRTGWPSPLPRSLASTSSTDRRSSHASRDAAASRFEPTSWDATRGASSRRRRPVSQRRSCRPRATALHGSGCSRTSRERGGISSYSSRSRSSRSSSYS</sequence>
<name>A0A0K1Q048_9BACT</name>
<gene>
    <name evidence="3" type="ORF">AKJ09_05428</name>
</gene>
<feature type="compositionally biased region" description="Low complexity" evidence="1">
    <location>
        <begin position="864"/>
        <end position="879"/>
    </location>
</feature>
<accession>A0A0K1Q048</accession>
<dbReference type="Gene3D" id="3.30.70.1320">
    <property type="entry name" value="Multidrug efflux transporter AcrB pore domain like"/>
    <property type="match status" value="1"/>
</dbReference>
<dbReference type="InterPro" id="IPR027463">
    <property type="entry name" value="AcrB_DN_DC_subdom"/>
</dbReference>
<evidence type="ECO:0000313" key="3">
    <source>
        <dbReference type="EMBL" id="AKU98764.1"/>
    </source>
</evidence>
<dbReference type="InterPro" id="IPR001036">
    <property type="entry name" value="Acrflvin-R"/>
</dbReference>
<feature type="region of interest" description="Disordered" evidence="1">
    <location>
        <begin position="771"/>
        <end position="879"/>
    </location>
</feature>
<feature type="transmembrane region" description="Helical" evidence="2">
    <location>
        <begin position="12"/>
        <end position="31"/>
    </location>
</feature>
<evidence type="ECO:0000256" key="1">
    <source>
        <dbReference type="SAM" id="MobiDB-lite"/>
    </source>
</evidence>
<keyword evidence="2" id="KW-0812">Transmembrane</keyword>
<dbReference type="STRING" id="1391654.AKJ09_05428"/>
<dbReference type="PATRIC" id="fig|1391654.3.peg.5500"/>
<dbReference type="GO" id="GO:0005886">
    <property type="term" value="C:plasma membrane"/>
    <property type="evidence" value="ECO:0007669"/>
    <property type="project" value="TreeGrafter"/>
</dbReference>
<feature type="transmembrane region" description="Helical" evidence="2">
    <location>
        <begin position="361"/>
        <end position="379"/>
    </location>
</feature>
<feature type="transmembrane region" description="Helical" evidence="2">
    <location>
        <begin position="526"/>
        <end position="544"/>
    </location>
</feature>
<dbReference type="SUPFAM" id="SSF82693">
    <property type="entry name" value="Multidrug efflux transporter AcrB pore domain, PN1, PN2, PC1 and PC2 subdomains"/>
    <property type="match status" value="3"/>
</dbReference>
<feature type="transmembrane region" description="Helical" evidence="2">
    <location>
        <begin position="385"/>
        <end position="406"/>
    </location>
</feature>
<dbReference type="SUPFAM" id="SSF82866">
    <property type="entry name" value="Multidrug efflux transporter AcrB transmembrane domain"/>
    <property type="match status" value="1"/>
</dbReference>
<feature type="transmembrane region" description="Helical" evidence="2">
    <location>
        <begin position="332"/>
        <end position="354"/>
    </location>
</feature>
<feature type="compositionally biased region" description="Basic residues" evidence="1">
    <location>
        <begin position="828"/>
        <end position="842"/>
    </location>
</feature>
<dbReference type="SUPFAM" id="SSF82714">
    <property type="entry name" value="Multidrug efflux transporter AcrB TolC docking domain, DN and DC subdomains"/>
    <property type="match status" value="2"/>
</dbReference>
<keyword evidence="2" id="KW-1133">Transmembrane helix</keyword>
<dbReference type="AlphaFoldDB" id="A0A0K1Q048"/>
<reference evidence="3 4" key="1">
    <citation type="submission" date="2015-08" db="EMBL/GenBank/DDBJ databases">
        <authorList>
            <person name="Babu N.S."/>
            <person name="Beckwith C.J."/>
            <person name="Beseler K.G."/>
            <person name="Brison A."/>
            <person name="Carone J.V."/>
            <person name="Caskin T.P."/>
            <person name="Diamond M."/>
            <person name="Durham M.E."/>
            <person name="Foxe J.M."/>
            <person name="Go M."/>
            <person name="Henderson B.A."/>
            <person name="Jones I.B."/>
            <person name="McGettigan J.A."/>
            <person name="Micheletti S.J."/>
            <person name="Nasrallah M.E."/>
            <person name="Ortiz D."/>
            <person name="Piller C.R."/>
            <person name="Privatt S.R."/>
            <person name="Schneider S.L."/>
            <person name="Sharp S."/>
            <person name="Smith T.C."/>
            <person name="Stanton J.D."/>
            <person name="Ullery H.E."/>
            <person name="Wilson R.J."/>
            <person name="Serrano M.G."/>
            <person name="Buck G."/>
            <person name="Lee V."/>
            <person name="Wang Y."/>
            <person name="Carvalho R."/>
            <person name="Voegtly L."/>
            <person name="Shi R."/>
            <person name="Duckworth R."/>
            <person name="Johnson A."/>
            <person name="Loviza R."/>
            <person name="Walstead R."/>
            <person name="Shah Z."/>
            <person name="Kiflezghi M."/>
            <person name="Wade K."/>
            <person name="Ball S.L."/>
            <person name="Bradley K.W."/>
            <person name="Asai D.J."/>
            <person name="Bowman C.A."/>
            <person name="Russell D.A."/>
            <person name="Pope W.H."/>
            <person name="Jacobs-Sera D."/>
            <person name="Hendrix R.W."/>
            <person name="Hatfull G.F."/>
        </authorList>
    </citation>
    <scope>NUCLEOTIDE SEQUENCE [LARGE SCALE GENOMIC DNA]</scope>
    <source>
        <strain evidence="3 4">DSM 27648</strain>
    </source>
</reference>
<proteinExistence type="predicted"/>
<dbReference type="PRINTS" id="PR00702">
    <property type="entry name" value="ACRIFLAVINRP"/>
</dbReference>
<dbReference type="GO" id="GO:0042910">
    <property type="term" value="F:xenobiotic transmembrane transporter activity"/>
    <property type="evidence" value="ECO:0007669"/>
    <property type="project" value="TreeGrafter"/>
</dbReference>
<evidence type="ECO:0000256" key="2">
    <source>
        <dbReference type="SAM" id="Phobius"/>
    </source>
</evidence>
<dbReference type="Pfam" id="PF00873">
    <property type="entry name" value="ACR_tran"/>
    <property type="match status" value="1"/>
</dbReference>
<dbReference type="PANTHER" id="PTHR32063">
    <property type="match status" value="1"/>
</dbReference>
<dbReference type="Gene3D" id="3.30.2090.10">
    <property type="entry name" value="Multidrug efflux transporter AcrB TolC docking domain, DN and DC subdomains"/>
    <property type="match status" value="2"/>
</dbReference>
<dbReference type="PANTHER" id="PTHR32063:SF17">
    <property type="entry name" value="CATION EFFLUX SYSTEM PROTEIN"/>
    <property type="match status" value="1"/>
</dbReference>
<feature type="compositionally biased region" description="Basic and acidic residues" evidence="1">
    <location>
        <begin position="800"/>
        <end position="809"/>
    </location>
</feature>
<dbReference type="Gene3D" id="1.20.1640.10">
    <property type="entry name" value="Multidrug efflux transporter AcrB transmembrane domain"/>
    <property type="match status" value="2"/>
</dbReference>
<dbReference type="Proteomes" id="UP000064967">
    <property type="component" value="Chromosome"/>
</dbReference>
<dbReference type="KEGG" id="llu:AKJ09_05428"/>
<keyword evidence="4" id="KW-1185">Reference proteome</keyword>
<organism evidence="3 4">
    <name type="scientific">Labilithrix luteola</name>
    <dbReference type="NCBI Taxonomy" id="1391654"/>
    <lineage>
        <taxon>Bacteria</taxon>
        <taxon>Pseudomonadati</taxon>
        <taxon>Myxococcota</taxon>
        <taxon>Polyangia</taxon>
        <taxon>Polyangiales</taxon>
        <taxon>Labilitrichaceae</taxon>
        <taxon>Labilithrix</taxon>
    </lineage>
</organism>
<protein>
    <submittedName>
        <fullName evidence="3">Cobalt-zinc-cadmium resistance protein CzcA</fullName>
    </submittedName>
</protein>
<dbReference type="Gene3D" id="3.30.70.1430">
    <property type="entry name" value="Multidrug efflux transporter AcrB pore domain"/>
    <property type="match status" value="2"/>
</dbReference>
<feature type="transmembrane region" description="Helical" evidence="2">
    <location>
        <begin position="472"/>
        <end position="495"/>
    </location>
</feature>
<feature type="transmembrane region" description="Helical" evidence="2">
    <location>
        <begin position="440"/>
        <end position="460"/>
    </location>
</feature>
<evidence type="ECO:0000313" key="4">
    <source>
        <dbReference type="Proteomes" id="UP000064967"/>
    </source>
</evidence>
<keyword evidence="2" id="KW-0472">Membrane</keyword>
<dbReference type="EMBL" id="CP012333">
    <property type="protein sequence ID" value="AKU98764.1"/>
    <property type="molecule type" value="Genomic_DNA"/>
</dbReference>
<dbReference type="Gene3D" id="3.30.70.1440">
    <property type="entry name" value="Multidrug efflux transporter AcrB pore domain"/>
    <property type="match status" value="1"/>
</dbReference>